<dbReference type="AlphaFoldDB" id="A0A830BDH2"/>
<dbReference type="Proteomes" id="UP000653305">
    <property type="component" value="Unassembled WGS sequence"/>
</dbReference>
<dbReference type="PANTHER" id="PTHR34779:SF1">
    <property type="entry name" value="OS09G0542900 PROTEIN"/>
    <property type="match status" value="1"/>
</dbReference>
<organism evidence="2 3">
    <name type="scientific">Phtheirospermum japonicum</name>
    <dbReference type="NCBI Taxonomy" id="374723"/>
    <lineage>
        <taxon>Eukaryota</taxon>
        <taxon>Viridiplantae</taxon>
        <taxon>Streptophyta</taxon>
        <taxon>Embryophyta</taxon>
        <taxon>Tracheophyta</taxon>
        <taxon>Spermatophyta</taxon>
        <taxon>Magnoliopsida</taxon>
        <taxon>eudicotyledons</taxon>
        <taxon>Gunneridae</taxon>
        <taxon>Pentapetalae</taxon>
        <taxon>asterids</taxon>
        <taxon>lamiids</taxon>
        <taxon>Lamiales</taxon>
        <taxon>Orobanchaceae</taxon>
        <taxon>Orobanchaceae incertae sedis</taxon>
        <taxon>Phtheirospermum</taxon>
    </lineage>
</organism>
<sequence>MGQIKHKKVSLPNELRPGKIKKAGPTGPNPEAKRKKKKSGIKEMILGGGRKSGPSIDRAKPPIRGAAPSLIQTRKFASSRDGLASFDWTAAQIAPAEDREYCSDGERGYSDGEDDVIVSFSAPMRAGLDLEPRKEINLWNRRNMARLKPLELNKDKEI</sequence>
<evidence type="ECO:0000256" key="1">
    <source>
        <dbReference type="SAM" id="MobiDB-lite"/>
    </source>
</evidence>
<reference evidence="2" key="1">
    <citation type="submission" date="2020-07" db="EMBL/GenBank/DDBJ databases">
        <title>Ethylene signaling mediates host invasion by parasitic plants.</title>
        <authorList>
            <person name="Yoshida S."/>
        </authorList>
    </citation>
    <scope>NUCLEOTIDE SEQUENCE</scope>
    <source>
        <strain evidence="2">Okayama</strain>
    </source>
</reference>
<proteinExistence type="predicted"/>
<dbReference type="PANTHER" id="PTHR34779">
    <property type="entry name" value="OS09G0542900 PROTEIN"/>
    <property type="match status" value="1"/>
</dbReference>
<comment type="caution">
    <text evidence="2">The sequence shown here is derived from an EMBL/GenBank/DDBJ whole genome shotgun (WGS) entry which is preliminary data.</text>
</comment>
<dbReference type="InterPro" id="IPR038796">
    <property type="entry name" value="At1g76070-like"/>
</dbReference>
<name>A0A830BDH2_9LAMI</name>
<dbReference type="EMBL" id="BMAC01000016">
    <property type="protein sequence ID" value="GFP80131.1"/>
    <property type="molecule type" value="Genomic_DNA"/>
</dbReference>
<gene>
    <name evidence="2" type="ORF">PHJA_000156500</name>
</gene>
<evidence type="ECO:0000313" key="3">
    <source>
        <dbReference type="Proteomes" id="UP000653305"/>
    </source>
</evidence>
<dbReference type="OrthoDB" id="1926132at2759"/>
<keyword evidence="3" id="KW-1185">Reference proteome</keyword>
<protein>
    <submittedName>
        <fullName evidence="2">Uncharacterized protein at1g76070</fullName>
    </submittedName>
</protein>
<accession>A0A830BDH2</accession>
<feature type="region of interest" description="Disordered" evidence="1">
    <location>
        <begin position="1"/>
        <end position="68"/>
    </location>
</feature>
<evidence type="ECO:0000313" key="2">
    <source>
        <dbReference type="EMBL" id="GFP80131.1"/>
    </source>
</evidence>